<dbReference type="Pfam" id="PF00884">
    <property type="entry name" value="Sulfatase"/>
    <property type="match status" value="1"/>
</dbReference>
<dbReference type="PROSITE" id="PS00523">
    <property type="entry name" value="SULFATASE_1"/>
    <property type="match status" value="1"/>
</dbReference>
<evidence type="ECO:0000256" key="2">
    <source>
        <dbReference type="ARBA" id="ARBA00022801"/>
    </source>
</evidence>
<evidence type="ECO:0000256" key="3">
    <source>
        <dbReference type="SAM" id="SignalP"/>
    </source>
</evidence>
<dbReference type="PANTHER" id="PTHR43751">
    <property type="entry name" value="SULFATASE"/>
    <property type="match status" value="1"/>
</dbReference>
<keyword evidence="6" id="KW-1185">Reference proteome</keyword>
<dbReference type="InterPro" id="IPR017850">
    <property type="entry name" value="Alkaline_phosphatase_core_sf"/>
</dbReference>
<feature type="signal peptide" evidence="3">
    <location>
        <begin position="1"/>
        <end position="24"/>
    </location>
</feature>
<keyword evidence="2" id="KW-0378">Hydrolase</keyword>
<dbReference type="InterPro" id="IPR024607">
    <property type="entry name" value="Sulfatase_CS"/>
</dbReference>
<comment type="similarity">
    <text evidence="1">Belongs to the sulfatase family.</text>
</comment>
<feature type="domain" description="Sulfatase N-terminal" evidence="4">
    <location>
        <begin position="31"/>
        <end position="303"/>
    </location>
</feature>
<feature type="chain" id="PRO_5045765920" evidence="3">
    <location>
        <begin position="25"/>
        <end position="466"/>
    </location>
</feature>
<evidence type="ECO:0000256" key="1">
    <source>
        <dbReference type="ARBA" id="ARBA00008779"/>
    </source>
</evidence>
<proteinExistence type="inferred from homology"/>
<organism evidence="5 6">
    <name type="scientific">Niabella digestorum</name>
    <dbReference type="NCBI Taxonomy" id="3117701"/>
    <lineage>
        <taxon>Bacteria</taxon>
        <taxon>Pseudomonadati</taxon>
        <taxon>Bacteroidota</taxon>
        <taxon>Chitinophagia</taxon>
        <taxon>Chitinophagales</taxon>
        <taxon>Chitinophagaceae</taxon>
        <taxon>Niabella</taxon>
    </lineage>
</organism>
<evidence type="ECO:0000313" key="6">
    <source>
        <dbReference type="Proteomes" id="UP001357452"/>
    </source>
</evidence>
<dbReference type="CDD" id="cd16027">
    <property type="entry name" value="SGSH"/>
    <property type="match status" value="1"/>
</dbReference>
<dbReference type="EMBL" id="JAZGLY010000006">
    <property type="protein sequence ID" value="MEE6187829.1"/>
    <property type="molecule type" value="Genomic_DNA"/>
</dbReference>
<dbReference type="Proteomes" id="UP001357452">
    <property type="component" value="Unassembled WGS sequence"/>
</dbReference>
<dbReference type="InterPro" id="IPR052701">
    <property type="entry name" value="GAG_Ulvan_Degrading_Sulfatases"/>
</dbReference>
<dbReference type="PANTHER" id="PTHR43751:SF1">
    <property type="entry name" value="SULFATASE ATSG-RELATED"/>
    <property type="match status" value="1"/>
</dbReference>
<dbReference type="SUPFAM" id="SSF53649">
    <property type="entry name" value="Alkaline phosphatase-like"/>
    <property type="match status" value="1"/>
</dbReference>
<dbReference type="InterPro" id="IPR000917">
    <property type="entry name" value="Sulfatase_N"/>
</dbReference>
<comment type="caution">
    <text evidence="5">The sequence shown here is derived from an EMBL/GenBank/DDBJ whole genome shotgun (WGS) entry which is preliminary data.</text>
</comment>
<sequence>MKSNCYVRCLLALLMLCLGNVLSAQQPKSPPNILFIMADDLSAIDIEPYGSRQVRTPNLMRLAQEGMCLDNMYNIVPMCSPTRQTLLTGLGPVRNGAYPNHSQIYDGIKTLPVYMKELGYRVALIGKKHFNPLSAYPFDFLGGRDHDNGKGIDVDLSKAEAYIQQSGEQPFFLMFTSNQPHGPWTRGDVSLYDESKIEVPPHMVDTEATRKQMVSYFAEITYLDSLVGYCLDMIERNGKKDNTIVIFTSEQGNSFPFAKWTLYDQGLRSAFIVRWPGVVPAGSRNDALMQYTDVLPTLIDMAGGNPATVHTGSTDALGNTGFDGQSFKEVLTGSRKTFRDYVYGVQTTRGIIDGSDAYACRSIRSNQYLYIWNLHHQGRFLNVVTKSALFKSWVKKDSVRAMQYVERPEEELYDLEKDPWQLHNLAKSAKYKTVKKELRANLEAFMQQQGDKGGETEMQALTRQPH</sequence>
<protein>
    <submittedName>
        <fullName evidence="5">Sulfatase</fullName>
    </submittedName>
</protein>
<name>A0ABU7RIM2_9BACT</name>
<dbReference type="RefSeq" id="WP_330975236.1">
    <property type="nucleotide sequence ID" value="NZ_JAZGLY010000006.1"/>
</dbReference>
<keyword evidence="3" id="KW-0732">Signal</keyword>
<gene>
    <name evidence="5" type="ORF">V2H41_11155</name>
</gene>
<reference evidence="5 6" key="1">
    <citation type="submission" date="2024-01" db="EMBL/GenBank/DDBJ databases">
        <title>Niabella digestum sp. nov., isolated from waste digestion system.</title>
        <authorList>
            <person name="Zhang L."/>
        </authorList>
    </citation>
    <scope>NUCLEOTIDE SEQUENCE [LARGE SCALE GENOMIC DNA]</scope>
    <source>
        <strain evidence="5 6">A18</strain>
    </source>
</reference>
<evidence type="ECO:0000259" key="4">
    <source>
        <dbReference type="Pfam" id="PF00884"/>
    </source>
</evidence>
<dbReference type="Gene3D" id="3.40.720.10">
    <property type="entry name" value="Alkaline Phosphatase, subunit A"/>
    <property type="match status" value="1"/>
</dbReference>
<accession>A0ABU7RIM2</accession>
<evidence type="ECO:0000313" key="5">
    <source>
        <dbReference type="EMBL" id="MEE6187829.1"/>
    </source>
</evidence>